<organism evidence="3 4">
    <name type="scientific">Candidatus Methylophosphatis roskildensis</name>
    <dbReference type="NCBI Taxonomy" id="2899263"/>
    <lineage>
        <taxon>Bacteria</taxon>
        <taxon>Pseudomonadati</taxon>
        <taxon>Pseudomonadota</taxon>
        <taxon>Betaproteobacteria</taxon>
        <taxon>Nitrosomonadales</taxon>
        <taxon>Sterolibacteriaceae</taxon>
        <taxon>Candidatus Methylophosphatis</taxon>
    </lineage>
</organism>
<protein>
    <submittedName>
        <fullName evidence="3">CHAT domain-containing protein</fullName>
    </submittedName>
</protein>
<evidence type="ECO:0000313" key="4">
    <source>
        <dbReference type="Proteomes" id="UP000807785"/>
    </source>
</evidence>
<dbReference type="Pfam" id="PF20308">
    <property type="entry name" value="TPR-S"/>
    <property type="match status" value="1"/>
</dbReference>
<dbReference type="GO" id="GO:0008374">
    <property type="term" value="F:O-acyltransferase activity"/>
    <property type="evidence" value="ECO:0007669"/>
    <property type="project" value="InterPro"/>
</dbReference>
<dbReference type="EMBL" id="JADJEV010000003">
    <property type="protein sequence ID" value="MBK6973518.1"/>
    <property type="molecule type" value="Genomic_DNA"/>
</dbReference>
<name>A0A9D7E4A4_9PROT</name>
<dbReference type="InterPro" id="IPR046880">
    <property type="entry name" value="TPR-S"/>
</dbReference>
<dbReference type="PROSITE" id="PS50045">
    <property type="entry name" value="SIGMA54_INTERACT_4"/>
    <property type="match status" value="1"/>
</dbReference>
<evidence type="ECO:0000256" key="1">
    <source>
        <dbReference type="SAM" id="MobiDB-lite"/>
    </source>
</evidence>
<comment type="caution">
    <text evidence="3">The sequence shown here is derived from an EMBL/GenBank/DDBJ whole genome shotgun (WGS) entry which is preliminary data.</text>
</comment>
<dbReference type="InterPro" id="IPR024983">
    <property type="entry name" value="CHAT_dom"/>
</dbReference>
<dbReference type="Gene3D" id="3.40.50.1820">
    <property type="entry name" value="alpha/beta hydrolase"/>
    <property type="match status" value="2"/>
</dbReference>
<feature type="compositionally biased region" description="Low complexity" evidence="1">
    <location>
        <begin position="1"/>
        <end position="16"/>
    </location>
</feature>
<dbReference type="GO" id="GO:0006629">
    <property type="term" value="P:lipid metabolic process"/>
    <property type="evidence" value="ECO:0007669"/>
    <property type="project" value="InterPro"/>
</dbReference>
<dbReference type="InterPro" id="IPR003386">
    <property type="entry name" value="LACT/PDAT_acylTrfase"/>
</dbReference>
<accession>A0A9D7E4A4</accession>
<feature type="region of interest" description="Disordered" evidence="1">
    <location>
        <begin position="1"/>
        <end position="24"/>
    </location>
</feature>
<dbReference type="Pfam" id="PF12770">
    <property type="entry name" value="CHAT"/>
    <property type="match status" value="1"/>
</dbReference>
<proteinExistence type="predicted"/>
<dbReference type="GO" id="GO:0005524">
    <property type="term" value="F:ATP binding"/>
    <property type="evidence" value="ECO:0007669"/>
    <property type="project" value="InterPro"/>
</dbReference>
<dbReference type="InterPro" id="IPR002078">
    <property type="entry name" value="Sigma_54_int"/>
</dbReference>
<gene>
    <name evidence="3" type="ORF">IPH26_11455</name>
</gene>
<dbReference type="Proteomes" id="UP000807785">
    <property type="component" value="Unassembled WGS sequence"/>
</dbReference>
<evidence type="ECO:0000259" key="2">
    <source>
        <dbReference type="PROSITE" id="PS50045"/>
    </source>
</evidence>
<feature type="domain" description="Sigma-54 factor interaction" evidence="2">
    <location>
        <begin position="252"/>
        <end position="374"/>
    </location>
</feature>
<dbReference type="InterPro" id="IPR029058">
    <property type="entry name" value="AB_hydrolase_fold"/>
</dbReference>
<sequence>MARAATPPKPATSKARISGAPLTGEQRSFCDGALILEPSGSFRPAAARDVTRQTSDQALADDQLVEIELEGGITLWTSYAQLREDFPSTDQARAAQQVPADTYVFPDALSLGDETRGLSDWAVKAWRLLSLRIDEDRAAQLTARGLAWLVEHRIERRQGLYRLEPAREDALERIREAQTAPADLPIDAGRPLLVFLHGTATGTAGSFAGLWETSNRELRQGMVDFYGDNIFALEHLTLSQSPIRNALDLARALPQNARLHLLTHSRGGLVGELLARAGRLDAAPFDETDLAIVGPADAALLGELREVLQEKRLRVERFVRVACPARGTSLASGRLDRYLSVIVNVLKFASLGGRVPLAAEIEDLIGFAAAVVQRRSDPSEFPGLEAMMPESRLIRMLNRPDVAVSGDLTVIAGDAEPQGVLKRLAVLLTDLYYAEEHDFVVNTANMVGGAGRAPDAARMFMHKHGDVSHFRYFINPLSCQVLLPALTQPTGFAARFAPITRPALPAAPARGGAPQAIGPRPVVFVLPGIMGSALAVVSGDAIDTVWMDFIDLARGALRSKLPIPNRFKVVAVEPLPRTYCHLIEFLGETHEVVPFAYDWRISLEDEARRLADRMLVELDRVEQTNQPIRILAHSMGGLLMRALLAFRPEVWQRICRHPDARVLMLGTPTRGSHSITSVFAGQEALINMLAAVDFCNSKAEILATIARFPGVLELLPDSRSIDAGPDDASLLDARVWREISAGARGGVTEPDAATLEGAAVVRHSIAQARFDPARLIYVAGRADETPIDFAIDKDGLSFVATNQGDGRVPWKTGIPADAATVYYLDAVHGDMADARDAFAAFVDILQSGKTGRLSAQAPADARGLPRQRVMPVREVQGYPDEETLEIAVRGGALRRRRAAQVLPRVRLCVRHGDLRYARNPIVVGHYFGDAIVSAEHVLDRLLDQRLSARLQLGLYPGHRNTAEVFINRDAGQPSAVVIGLGAVGELSVGGLTECFAAGVLRYAAVLAESGLADDDVPAGIAALLIGTGGGGLEIEDSLTGLLRGLRRAIEMLASSPYAKRVNLRELEIIELYQDRAIESARTLRRLAARIEFRDLFDAPGLLESSKGGRTRVSFEQPGGWWHRLQIVGGADGGLRFVSLTQRARAEAQLQSLQRPLVDRFLQQAIESTSTDDSIGSTLFELLLPNEIKEQAPDQTDLVLVVDEESARYPWELLRDRYSQSEGPMVVQRGVLRQLQTSEYRRNPVNCRNDQALVVGDPLSKFAELPGAQKEAQTVAHLLRGAGEGLRFQVTPAVRENARTILQQLMARDYRILHLAGHGVFEYPVEQGANAPDCAGGASRRISGMVIGDGVFLTPAEVRQMRQVPELVFINCCHLGRIEPGEAANQWFAPHRLASNLAVEFIRMGVRAVIAAGWEVNDQAAHTFAGSFYAQMLAGERFGEAIKQARRQTWQDHGGVNTWGAYQCYGDPEYRLGGVESRRIADSQAGYVSKAEVQVELENLASRIDSAEVGQSERFAGEIAWIEQALPPQWRKDVSINALLGRVYWECGDFENALRAYGVADQGELTPEEFDRYANAAARRAEQLLLPARSATVSGKARQSDATAKQTALDLSNFAADLLARLLRFKPTVERYSMMGSAQKRLALLQTGHEARRKFLQQMAFAYSMAARLAREAGAKDDPYPLINAWTALIVLGWHGGKLAAVDLPPATFEQGLPLIEATILARRRSSDFWERAVAGDCGLLRLIARHGEADATAGPDIEAVARAYLDAAKIAVGPREWNSVLSQIDILQRFAESAGRRSIATRLKSLGRRLIEDK</sequence>
<dbReference type="InterPro" id="IPR055803">
    <property type="entry name" value="DUF7379"/>
</dbReference>
<dbReference type="Pfam" id="PF24096">
    <property type="entry name" value="DUF7379"/>
    <property type="match status" value="2"/>
</dbReference>
<dbReference type="GO" id="GO:0006355">
    <property type="term" value="P:regulation of DNA-templated transcription"/>
    <property type="evidence" value="ECO:0007669"/>
    <property type="project" value="InterPro"/>
</dbReference>
<reference evidence="3" key="1">
    <citation type="submission" date="2020-10" db="EMBL/GenBank/DDBJ databases">
        <title>Connecting structure to function with the recovery of over 1000 high-quality activated sludge metagenome-assembled genomes encoding full-length rRNA genes using long-read sequencing.</title>
        <authorList>
            <person name="Singleton C.M."/>
            <person name="Petriglieri F."/>
            <person name="Kristensen J.M."/>
            <person name="Kirkegaard R.H."/>
            <person name="Michaelsen T.Y."/>
            <person name="Andersen M.H."/>
            <person name="Karst S.M."/>
            <person name="Dueholm M.S."/>
            <person name="Nielsen P.H."/>
            <person name="Albertsen M."/>
        </authorList>
    </citation>
    <scope>NUCLEOTIDE SEQUENCE</scope>
    <source>
        <strain evidence="3">Bjer_18-Q3-R1-45_BAT3C.347</strain>
    </source>
</reference>
<evidence type="ECO:0000313" key="3">
    <source>
        <dbReference type="EMBL" id="MBK6973518.1"/>
    </source>
</evidence>
<dbReference type="Pfam" id="PF02450">
    <property type="entry name" value="LCAT"/>
    <property type="match status" value="1"/>
</dbReference>
<dbReference type="SUPFAM" id="SSF53474">
    <property type="entry name" value="alpha/beta-Hydrolases"/>
    <property type="match status" value="2"/>
</dbReference>